<name>A0A7J7JU55_BUGNE</name>
<keyword evidence="3" id="KW-1185">Reference proteome</keyword>
<dbReference type="Gene3D" id="3.50.7.10">
    <property type="entry name" value="GroEL"/>
    <property type="match status" value="1"/>
</dbReference>
<dbReference type="InterPro" id="IPR028790">
    <property type="entry name" value="MKKS"/>
</dbReference>
<dbReference type="Gene3D" id="3.30.260.10">
    <property type="entry name" value="TCP-1-like chaperonin intermediate domain"/>
    <property type="match status" value="1"/>
</dbReference>
<comment type="caution">
    <text evidence="2">The sequence shown here is derived from an EMBL/GenBank/DDBJ whole genome shotgun (WGS) entry which is preliminary data.</text>
</comment>
<dbReference type="GO" id="GO:0060271">
    <property type="term" value="P:cilium assembly"/>
    <property type="evidence" value="ECO:0007669"/>
    <property type="project" value="InterPro"/>
</dbReference>
<dbReference type="GO" id="GO:0005737">
    <property type="term" value="C:cytoplasm"/>
    <property type="evidence" value="ECO:0007669"/>
    <property type="project" value="TreeGrafter"/>
</dbReference>
<evidence type="ECO:0000313" key="2">
    <source>
        <dbReference type="EMBL" id="KAF6029204.1"/>
    </source>
</evidence>
<dbReference type="GO" id="GO:0051131">
    <property type="term" value="P:chaperone-mediated protein complex assembly"/>
    <property type="evidence" value="ECO:0007669"/>
    <property type="project" value="TreeGrafter"/>
</dbReference>
<sequence>MAHIESTKLELSSLLSVFDALYKADSNVAYQNPCNSLITVSRHSSSLISNYHTENPLVQLILTAIGRHMSVYKDGGCSLGTMICRLILQFYNSEYHPKLYTGILSWCSQQCVSLLSTLSNQKLEINAKSIRSVIHDTLSSKVLTYMELSTLDVMVTYLAEIFIMSGGKVTSNTIDYIRTEDVKHNVLLYTGIISDRYHSVVTLPAGCYKTVFVTCSMTGDTDELHKAVYTGQSSQPITQAVMNRMSHLVKELSAQNVTLLVCQKVIHPEIKLLLRSHRISYLERLGLKMQRLLHMTDSVPYESVVEKSVKVSSVELSVSHTTFNNDIHLLLSCKGDNYQPTFTLVIQSWSEHVASDIQKSCGQALDVLRVLLNDPRQLSGGGQWQDEMIPQLLKAAGQVSSLDLQQLGCNMSSFRYAVKKSAALSQSAHGKRAVQVRQTRKKSPKQRKSYSEYLALSNAPKPYPCASYQRMLEVDRKLSEILENQALILRKLDVLSLAAFGGQEKAMEVIRKDTEATRHFVEHLVEDAMDSKPFVYPQAAQDEARRYGEVCSSSDSVNYTTPVAEIAGRGLDEVQELAPAARQYWRDIDRRNRM</sequence>
<evidence type="ECO:0000313" key="3">
    <source>
        <dbReference type="Proteomes" id="UP000593567"/>
    </source>
</evidence>
<proteinExistence type="predicted"/>
<dbReference type="InterPro" id="IPR027410">
    <property type="entry name" value="TCP-1-like_intermed_sf"/>
</dbReference>
<dbReference type="AlphaFoldDB" id="A0A7J7JU55"/>
<dbReference type="PANTHER" id="PTHR46787">
    <property type="entry name" value="SYNDROMES PUTATIVE CHAPERONIN-RELATED"/>
    <property type="match status" value="1"/>
</dbReference>
<dbReference type="GO" id="GO:0005524">
    <property type="term" value="F:ATP binding"/>
    <property type="evidence" value="ECO:0007669"/>
    <property type="project" value="InterPro"/>
</dbReference>
<reference evidence="2" key="1">
    <citation type="submission" date="2020-06" db="EMBL/GenBank/DDBJ databases">
        <title>Draft genome of Bugula neritina, a colonial animal packing powerful symbionts and potential medicines.</title>
        <authorList>
            <person name="Rayko M."/>
        </authorList>
    </citation>
    <scope>NUCLEOTIDE SEQUENCE [LARGE SCALE GENOMIC DNA]</scope>
    <source>
        <strain evidence="2">Kwan_BN1</strain>
    </source>
</reference>
<dbReference type="GO" id="GO:0005634">
    <property type="term" value="C:nucleus"/>
    <property type="evidence" value="ECO:0007669"/>
    <property type="project" value="TreeGrafter"/>
</dbReference>
<dbReference type="GO" id="GO:0032502">
    <property type="term" value="P:developmental process"/>
    <property type="evidence" value="ECO:0007669"/>
    <property type="project" value="TreeGrafter"/>
</dbReference>
<feature type="region of interest" description="Disordered" evidence="1">
    <location>
        <begin position="429"/>
        <end position="450"/>
    </location>
</feature>
<dbReference type="Pfam" id="PF00118">
    <property type="entry name" value="Cpn60_TCP1"/>
    <property type="match status" value="1"/>
</dbReference>
<dbReference type="InterPro" id="IPR027409">
    <property type="entry name" value="GroEL-like_apical_dom_sf"/>
</dbReference>
<dbReference type="Gene3D" id="1.10.560.10">
    <property type="entry name" value="GroEL-like equatorial domain"/>
    <property type="match status" value="1"/>
</dbReference>
<dbReference type="EMBL" id="VXIV02001846">
    <property type="protein sequence ID" value="KAF6029204.1"/>
    <property type="molecule type" value="Genomic_DNA"/>
</dbReference>
<feature type="compositionally biased region" description="Basic residues" evidence="1">
    <location>
        <begin position="429"/>
        <end position="448"/>
    </location>
</feature>
<dbReference type="InterPro" id="IPR027413">
    <property type="entry name" value="GROEL-like_equatorial_sf"/>
</dbReference>
<dbReference type="GO" id="GO:0051082">
    <property type="term" value="F:unfolded protein binding"/>
    <property type="evidence" value="ECO:0007669"/>
    <property type="project" value="InterPro"/>
</dbReference>
<accession>A0A7J7JU55</accession>
<protein>
    <submittedName>
        <fullName evidence="2">MKKS</fullName>
    </submittedName>
</protein>
<evidence type="ECO:0000256" key="1">
    <source>
        <dbReference type="SAM" id="MobiDB-lite"/>
    </source>
</evidence>
<dbReference type="OrthoDB" id="528704at2759"/>
<gene>
    <name evidence="2" type="ORF">EB796_012483</name>
</gene>
<dbReference type="InterPro" id="IPR002423">
    <property type="entry name" value="Cpn60/GroEL/TCP-1"/>
</dbReference>
<dbReference type="Proteomes" id="UP000593567">
    <property type="component" value="Unassembled WGS sequence"/>
</dbReference>
<dbReference type="PANTHER" id="PTHR46787:SF1">
    <property type="entry name" value="MOLECULAR CHAPERONE MKKS"/>
    <property type="match status" value="1"/>
</dbReference>
<dbReference type="GO" id="GO:0006457">
    <property type="term" value="P:protein folding"/>
    <property type="evidence" value="ECO:0007669"/>
    <property type="project" value="InterPro"/>
</dbReference>
<organism evidence="2 3">
    <name type="scientific">Bugula neritina</name>
    <name type="common">Brown bryozoan</name>
    <name type="synonym">Sertularia neritina</name>
    <dbReference type="NCBI Taxonomy" id="10212"/>
    <lineage>
        <taxon>Eukaryota</taxon>
        <taxon>Metazoa</taxon>
        <taxon>Spiralia</taxon>
        <taxon>Lophotrochozoa</taxon>
        <taxon>Bryozoa</taxon>
        <taxon>Gymnolaemata</taxon>
        <taxon>Cheilostomatida</taxon>
        <taxon>Flustrina</taxon>
        <taxon>Buguloidea</taxon>
        <taxon>Bugulidae</taxon>
        <taxon>Bugula</taxon>
    </lineage>
</organism>
<dbReference type="GO" id="GO:1902636">
    <property type="term" value="C:kinociliary basal body"/>
    <property type="evidence" value="ECO:0007669"/>
    <property type="project" value="TreeGrafter"/>
</dbReference>